<name>A0A927M226_9ACTN</name>
<dbReference type="EMBL" id="JADBEB010000001">
    <property type="protein sequence ID" value="MBE1486199.1"/>
    <property type="molecule type" value="Genomic_DNA"/>
</dbReference>
<reference evidence="2" key="1">
    <citation type="submission" date="2020-10" db="EMBL/GenBank/DDBJ databases">
        <title>Sequencing the genomes of 1000 actinobacteria strains.</title>
        <authorList>
            <person name="Klenk H.-P."/>
        </authorList>
    </citation>
    <scope>NUCLEOTIDE SEQUENCE</scope>
    <source>
        <strain evidence="2">DSM 46832</strain>
    </source>
</reference>
<feature type="transmembrane region" description="Helical" evidence="1">
    <location>
        <begin position="38"/>
        <end position="60"/>
    </location>
</feature>
<dbReference type="AlphaFoldDB" id="A0A927M226"/>
<protein>
    <submittedName>
        <fullName evidence="2">Uncharacterized protein</fullName>
    </submittedName>
</protein>
<evidence type="ECO:0000313" key="3">
    <source>
        <dbReference type="Proteomes" id="UP000649753"/>
    </source>
</evidence>
<keyword evidence="1" id="KW-1133">Transmembrane helix</keyword>
<keyword evidence="1" id="KW-0472">Membrane</keyword>
<feature type="transmembrane region" description="Helical" evidence="1">
    <location>
        <begin position="124"/>
        <end position="146"/>
    </location>
</feature>
<feature type="transmembrane region" description="Helical" evidence="1">
    <location>
        <begin position="72"/>
        <end position="90"/>
    </location>
</feature>
<feature type="transmembrane region" description="Helical" evidence="1">
    <location>
        <begin position="152"/>
        <end position="174"/>
    </location>
</feature>
<gene>
    <name evidence="2" type="ORF">H4W31_001837</name>
</gene>
<keyword evidence="1" id="KW-0812">Transmembrane</keyword>
<organism evidence="2 3">
    <name type="scientific">Plantactinospora soyae</name>
    <dbReference type="NCBI Taxonomy" id="1544732"/>
    <lineage>
        <taxon>Bacteria</taxon>
        <taxon>Bacillati</taxon>
        <taxon>Actinomycetota</taxon>
        <taxon>Actinomycetes</taxon>
        <taxon>Micromonosporales</taxon>
        <taxon>Micromonosporaceae</taxon>
        <taxon>Plantactinospora</taxon>
    </lineage>
</organism>
<evidence type="ECO:0000256" key="1">
    <source>
        <dbReference type="SAM" id="Phobius"/>
    </source>
</evidence>
<evidence type="ECO:0000313" key="2">
    <source>
        <dbReference type="EMBL" id="MBE1486199.1"/>
    </source>
</evidence>
<comment type="caution">
    <text evidence="2">The sequence shown here is derived from an EMBL/GenBank/DDBJ whole genome shotgun (WGS) entry which is preliminary data.</text>
</comment>
<dbReference type="RefSeq" id="WP_192766261.1">
    <property type="nucleotide sequence ID" value="NZ_JADBEB010000001.1"/>
</dbReference>
<sequence length="199" mass="20228">MFTDFALLFAIAVVWVAAGLVAEGLPRLRTAGPLRRRSGLLFVLVVSGLAGLAGVLLAGAVEAEPTLADRTAVGLALPAVPAVVVALITVRRVRALRVRAGAFATAPEAPAPPALRAAAAHPMIALPVQVTGLVMLPGLVTAAGLVPLTSPSMIGVVLTAAVLAVGTIGVRHALRHSRLVERAITVRSRSSRAAGILHV</sequence>
<dbReference type="Proteomes" id="UP000649753">
    <property type="component" value="Unassembled WGS sequence"/>
</dbReference>
<accession>A0A927M226</accession>
<keyword evidence="3" id="KW-1185">Reference proteome</keyword>
<proteinExistence type="predicted"/>
<feature type="transmembrane region" description="Helical" evidence="1">
    <location>
        <begin position="6"/>
        <end position="26"/>
    </location>
</feature>